<dbReference type="GO" id="GO:0005525">
    <property type="term" value="F:GTP binding"/>
    <property type="evidence" value="ECO:0007669"/>
    <property type="project" value="InterPro"/>
</dbReference>
<evidence type="ECO:0000256" key="1">
    <source>
        <dbReference type="ARBA" id="ARBA00001946"/>
    </source>
</evidence>
<evidence type="ECO:0000313" key="11">
    <source>
        <dbReference type="Proteomes" id="UP000323166"/>
    </source>
</evidence>
<comment type="caution">
    <text evidence="10">The sequence shown here is derived from an EMBL/GenBank/DDBJ whole genome shotgun (WGS) entry which is preliminary data.</text>
</comment>
<keyword evidence="7" id="KW-0175">Coiled coil</keyword>
<dbReference type="Pfam" id="PF01926">
    <property type="entry name" value="MMR_HSR1"/>
    <property type="match status" value="1"/>
</dbReference>
<keyword evidence="5" id="KW-0460">Magnesium</keyword>
<dbReference type="GO" id="GO:0016887">
    <property type="term" value="F:ATP hydrolysis activity"/>
    <property type="evidence" value="ECO:0007669"/>
    <property type="project" value="UniProtKB-UniRule"/>
</dbReference>
<dbReference type="InterPro" id="IPR031167">
    <property type="entry name" value="G_OBG"/>
</dbReference>
<dbReference type="GO" id="GO:0005737">
    <property type="term" value="C:cytoplasm"/>
    <property type="evidence" value="ECO:0007669"/>
    <property type="project" value="TreeGrafter"/>
</dbReference>
<dbReference type="FunFam" id="3.10.20.30:FF:000001">
    <property type="entry name" value="Ribosome-binding ATPase YchF"/>
    <property type="match status" value="1"/>
</dbReference>
<dbReference type="PANTHER" id="PTHR23305">
    <property type="entry name" value="OBG GTPASE FAMILY"/>
    <property type="match status" value="1"/>
</dbReference>
<evidence type="ECO:0000256" key="3">
    <source>
        <dbReference type="ARBA" id="ARBA00022741"/>
    </source>
</evidence>
<gene>
    <name evidence="6" type="primary">ychF</name>
    <name evidence="10" type="ORF">LX24_00366</name>
</gene>
<evidence type="ECO:0000256" key="7">
    <source>
        <dbReference type="SAM" id="Coils"/>
    </source>
</evidence>
<feature type="coiled-coil region" evidence="7">
    <location>
        <begin position="190"/>
        <end position="224"/>
    </location>
</feature>
<dbReference type="GO" id="GO:0043023">
    <property type="term" value="F:ribosomal large subunit binding"/>
    <property type="evidence" value="ECO:0007669"/>
    <property type="project" value="UniProtKB-UniRule"/>
</dbReference>
<evidence type="ECO:0000256" key="6">
    <source>
        <dbReference type="HAMAP-Rule" id="MF_00944"/>
    </source>
</evidence>
<accession>A0A5S4ZY42</accession>
<organism evidence="10 11">
    <name type="scientific">Desulfallas thermosapovorans DSM 6562</name>
    <dbReference type="NCBI Taxonomy" id="1121431"/>
    <lineage>
        <taxon>Bacteria</taxon>
        <taxon>Bacillati</taxon>
        <taxon>Bacillota</taxon>
        <taxon>Clostridia</taxon>
        <taxon>Eubacteriales</taxon>
        <taxon>Desulfallaceae</taxon>
        <taxon>Desulfallas</taxon>
    </lineage>
</organism>
<sequence>MIRRAGGYGVYVLNMLEQEGKIKRNAICHWRKERELQMLTCGIVGLPMVGKTTLFNLVTNSGLETSNYLTGKTEINVAMAEVPDARLDFLINLYKPKKNAYAQIQFSDVPGLVRGASEGKGVGNRFLDGIRNADLLVHVVRAFQDKNVPHVDGNIDPMRDIETINLELLLADMDLVEKRIRRIKEGKKIKKEQLAELEVLSKCLEALENEVTMRRVELSEDERELLVNYSFLTDKPIILVINTDEEQLRGGNYPGQEKVRAYAAENDIILLEVCGLIEMEISELPVDDRREFMDDLGLQQSGIDRLARAAYDTLGLISFFTVGEDEVKAWTIPVGLNAKGAAGKIHSDLERGFIRAEVVAYDDLRNLGSMNKVKEKGLARLEGKDYIVKDGDILNIRFNV</sequence>
<dbReference type="InterPro" id="IPR023192">
    <property type="entry name" value="TGS-like_dom_sf"/>
</dbReference>
<dbReference type="SUPFAM" id="SSF52540">
    <property type="entry name" value="P-loop containing nucleoside triphosphate hydrolases"/>
    <property type="match status" value="1"/>
</dbReference>
<keyword evidence="2" id="KW-0479">Metal-binding</keyword>
<evidence type="ECO:0000259" key="8">
    <source>
        <dbReference type="PROSITE" id="PS51710"/>
    </source>
</evidence>
<dbReference type="PROSITE" id="PS51710">
    <property type="entry name" value="G_OBG"/>
    <property type="match status" value="1"/>
</dbReference>
<dbReference type="FunFam" id="1.10.150.300:FF:000001">
    <property type="entry name" value="Ribosome-binding ATPase YchF"/>
    <property type="match status" value="1"/>
</dbReference>
<evidence type="ECO:0000313" key="10">
    <source>
        <dbReference type="EMBL" id="TYO97184.1"/>
    </source>
</evidence>
<dbReference type="InterPro" id="IPR004396">
    <property type="entry name" value="ATPase_YchF/OLA1"/>
</dbReference>
<comment type="similarity">
    <text evidence="6">Belongs to the TRAFAC class OBG-HflX-like GTPase superfamily. OBG GTPase family. YchF/OLA1 subfamily.</text>
</comment>
<evidence type="ECO:0000259" key="9">
    <source>
        <dbReference type="PROSITE" id="PS51880"/>
    </source>
</evidence>
<dbReference type="InterPro" id="IPR013029">
    <property type="entry name" value="YchF_C"/>
</dbReference>
<keyword evidence="4 6" id="KW-0067">ATP-binding</keyword>
<dbReference type="InterPro" id="IPR012675">
    <property type="entry name" value="Beta-grasp_dom_sf"/>
</dbReference>
<dbReference type="GO" id="GO:0046872">
    <property type="term" value="F:metal ion binding"/>
    <property type="evidence" value="ECO:0007669"/>
    <property type="project" value="UniProtKB-KW"/>
</dbReference>
<feature type="domain" description="OBG-type G" evidence="8">
    <location>
        <begin position="39"/>
        <end position="293"/>
    </location>
</feature>
<protein>
    <recommendedName>
        <fullName evidence="6">Ribosome-binding ATPase YchF</fullName>
    </recommendedName>
</protein>
<comment type="caution">
    <text evidence="6">Lacks conserved residue(s) required for the propagation of feature annotation.</text>
</comment>
<feature type="domain" description="TGS" evidence="9">
    <location>
        <begin position="315"/>
        <end position="398"/>
    </location>
</feature>
<dbReference type="HAMAP" id="MF_00944">
    <property type="entry name" value="YchF_OLA1_ATPase"/>
    <property type="match status" value="1"/>
</dbReference>
<evidence type="ECO:0000256" key="4">
    <source>
        <dbReference type="ARBA" id="ARBA00022840"/>
    </source>
</evidence>
<comment type="cofactor">
    <cofactor evidence="1">
        <name>Mg(2+)</name>
        <dbReference type="ChEBI" id="CHEBI:18420"/>
    </cofactor>
</comment>
<dbReference type="PIRSF" id="PIRSF006641">
    <property type="entry name" value="CHP00092"/>
    <property type="match status" value="1"/>
</dbReference>
<dbReference type="GO" id="GO:0005524">
    <property type="term" value="F:ATP binding"/>
    <property type="evidence" value="ECO:0007669"/>
    <property type="project" value="UniProtKB-UniRule"/>
</dbReference>
<dbReference type="Gene3D" id="1.10.150.300">
    <property type="entry name" value="TGS-like domain"/>
    <property type="match status" value="1"/>
</dbReference>
<dbReference type="PRINTS" id="PR00326">
    <property type="entry name" value="GTP1OBG"/>
</dbReference>
<keyword evidence="11" id="KW-1185">Reference proteome</keyword>
<proteinExistence type="inferred from homology"/>
<dbReference type="InterPro" id="IPR012676">
    <property type="entry name" value="TGS-like"/>
</dbReference>
<dbReference type="CDD" id="cd01900">
    <property type="entry name" value="YchF"/>
    <property type="match status" value="1"/>
</dbReference>
<dbReference type="Pfam" id="PF06071">
    <property type="entry name" value="YchF-GTPase_C"/>
    <property type="match status" value="1"/>
</dbReference>
<evidence type="ECO:0000256" key="2">
    <source>
        <dbReference type="ARBA" id="ARBA00022723"/>
    </source>
</evidence>
<dbReference type="InterPro" id="IPR041706">
    <property type="entry name" value="YchF_N"/>
</dbReference>
<dbReference type="SUPFAM" id="SSF81271">
    <property type="entry name" value="TGS-like"/>
    <property type="match status" value="1"/>
</dbReference>
<dbReference type="NCBIfam" id="TIGR00092">
    <property type="entry name" value="redox-regulated ATPase YchF"/>
    <property type="match status" value="1"/>
</dbReference>
<keyword evidence="3 6" id="KW-0547">Nucleotide-binding</keyword>
<dbReference type="EMBL" id="VNHM01000002">
    <property type="protein sequence ID" value="TYO97184.1"/>
    <property type="molecule type" value="Genomic_DNA"/>
</dbReference>
<reference evidence="10 11" key="1">
    <citation type="submission" date="2019-07" db="EMBL/GenBank/DDBJ databases">
        <title>Genomic Encyclopedia of Type Strains, Phase I: the one thousand microbial genomes (KMG-I) project.</title>
        <authorList>
            <person name="Kyrpides N."/>
        </authorList>
    </citation>
    <scope>NUCLEOTIDE SEQUENCE [LARGE SCALE GENOMIC DNA]</scope>
    <source>
        <strain evidence="10 11">DSM 6562</strain>
    </source>
</reference>
<dbReference type="Proteomes" id="UP000323166">
    <property type="component" value="Unassembled WGS sequence"/>
</dbReference>
<dbReference type="Gene3D" id="3.40.50.300">
    <property type="entry name" value="P-loop containing nucleotide triphosphate hydrolases"/>
    <property type="match status" value="1"/>
</dbReference>
<comment type="function">
    <text evidence="6">ATPase that binds to both the 70S ribosome and the 50S ribosomal subunit in a nucleotide-independent manner.</text>
</comment>
<dbReference type="InterPro" id="IPR027417">
    <property type="entry name" value="P-loop_NTPase"/>
</dbReference>
<name>A0A5S4ZY42_9FIRM</name>
<dbReference type="PROSITE" id="PS51880">
    <property type="entry name" value="TGS"/>
    <property type="match status" value="1"/>
</dbReference>
<dbReference type="AlphaFoldDB" id="A0A5S4ZY42"/>
<dbReference type="InterPro" id="IPR006073">
    <property type="entry name" value="GTP-bd"/>
</dbReference>
<dbReference type="CDD" id="cd04867">
    <property type="entry name" value="TGS_YchF_OLA1"/>
    <property type="match status" value="1"/>
</dbReference>
<dbReference type="PANTHER" id="PTHR23305:SF18">
    <property type="entry name" value="OBG-TYPE G DOMAIN-CONTAINING PROTEIN"/>
    <property type="match status" value="1"/>
</dbReference>
<dbReference type="Gene3D" id="3.10.20.30">
    <property type="match status" value="1"/>
</dbReference>
<dbReference type="InterPro" id="IPR004095">
    <property type="entry name" value="TGS"/>
</dbReference>
<evidence type="ECO:0000256" key="5">
    <source>
        <dbReference type="ARBA" id="ARBA00022842"/>
    </source>
</evidence>